<organism evidence="2 3">
    <name type="scientific">Phytophthora oleae</name>
    <dbReference type="NCBI Taxonomy" id="2107226"/>
    <lineage>
        <taxon>Eukaryota</taxon>
        <taxon>Sar</taxon>
        <taxon>Stramenopiles</taxon>
        <taxon>Oomycota</taxon>
        <taxon>Peronosporomycetes</taxon>
        <taxon>Peronosporales</taxon>
        <taxon>Peronosporaceae</taxon>
        <taxon>Phytophthora</taxon>
    </lineage>
</organism>
<feature type="compositionally biased region" description="Low complexity" evidence="1">
    <location>
        <begin position="158"/>
        <end position="172"/>
    </location>
</feature>
<dbReference type="AlphaFoldDB" id="A0ABD3FTH6"/>
<protein>
    <submittedName>
        <fullName evidence="2">Uncharacterized protein</fullName>
    </submittedName>
</protein>
<evidence type="ECO:0000313" key="3">
    <source>
        <dbReference type="Proteomes" id="UP001632037"/>
    </source>
</evidence>
<dbReference type="Proteomes" id="UP001632037">
    <property type="component" value="Unassembled WGS sequence"/>
</dbReference>
<accession>A0ABD3FTH6</accession>
<evidence type="ECO:0000256" key="1">
    <source>
        <dbReference type="SAM" id="MobiDB-lite"/>
    </source>
</evidence>
<gene>
    <name evidence="2" type="ORF">V7S43_004503</name>
</gene>
<proteinExistence type="predicted"/>
<evidence type="ECO:0000313" key="2">
    <source>
        <dbReference type="EMBL" id="KAL3670188.1"/>
    </source>
</evidence>
<comment type="caution">
    <text evidence="2">The sequence shown here is derived from an EMBL/GenBank/DDBJ whole genome shotgun (WGS) entry which is preliminary data.</text>
</comment>
<keyword evidence="3" id="KW-1185">Reference proteome</keyword>
<feature type="compositionally biased region" description="Polar residues" evidence="1">
    <location>
        <begin position="99"/>
        <end position="109"/>
    </location>
</feature>
<feature type="compositionally biased region" description="Basic and acidic residues" evidence="1">
    <location>
        <begin position="73"/>
        <end position="85"/>
    </location>
</feature>
<feature type="region of interest" description="Disordered" evidence="1">
    <location>
        <begin position="147"/>
        <end position="172"/>
    </location>
</feature>
<dbReference type="EMBL" id="JBIMZQ010000007">
    <property type="protein sequence ID" value="KAL3670188.1"/>
    <property type="molecule type" value="Genomic_DNA"/>
</dbReference>
<feature type="compositionally biased region" description="Basic and acidic residues" evidence="1">
    <location>
        <begin position="147"/>
        <end position="157"/>
    </location>
</feature>
<sequence length="172" mass="19697">MDPSFDLSEANRDFSAGYYQNLDESDVNFHAAIVQEERRCRYPSKRCEHPRAIKRNGEMHRFCGVHRDKANLNQRRLEARRKREVEDVETPQRKRRSTSTDSENSSGVGNQVPWLEPCESSSPPLHSVLAQDELNFLSDLLSQNSLEDLHAESEEQVKSSTSSPLLKSSFTC</sequence>
<reference evidence="2 3" key="1">
    <citation type="submission" date="2024-09" db="EMBL/GenBank/DDBJ databases">
        <title>Genome sequencing and assembly of Phytophthora oleae, isolate VK10A, causative agent of rot of olive drupes.</title>
        <authorList>
            <person name="Conti Taguali S."/>
            <person name="Riolo M."/>
            <person name="La Spada F."/>
            <person name="Cacciola S.O."/>
            <person name="Dionisio G."/>
        </authorList>
    </citation>
    <scope>NUCLEOTIDE SEQUENCE [LARGE SCALE GENOMIC DNA]</scope>
    <source>
        <strain evidence="2 3">VK10A</strain>
    </source>
</reference>
<feature type="region of interest" description="Disordered" evidence="1">
    <location>
        <begin position="73"/>
        <end position="121"/>
    </location>
</feature>
<name>A0ABD3FTH6_9STRA</name>